<feature type="region of interest" description="Disordered" evidence="6">
    <location>
        <begin position="398"/>
        <end position="423"/>
    </location>
</feature>
<dbReference type="PANTHER" id="PTHR46064">
    <property type="entry name" value="QUEUINE TRNA-RIBOSYLTRANSFERASE ACCESSORY SUBUNIT 2"/>
    <property type="match status" value="1"/>
</dbReference>
<protein>
    <recommendedName>
        <fullName evidence="5">Queuine tRNA-ribosyltransferase accessory subunit 2</fullName>
    </recommendedName>
    <alternativeName>
        <fullName evidence="5">Queuine tRNA-ribosyltransferase domain-containing protein 1</fullName>
    </alternativeName>
</protein>
<comment type="subcellular location">
    <subcellularLocation>
        <location evidence="5">Cytoplasm</location>
    </subcellularLocation>
</comment>
<evidence type="ECO:0000256" key="5">
    <source>
        <dbReference type="HAMAP-Rule" id="MF_03043"/>
    </source>
</evidence>
<keyword evidence="4 5" id="KW-0862">Zinc</keyword>
<evidence type="ECO:0000259" key="7">
    <source>
        <dbReference type="Pfam" id="PF01702"/>
    </source>
</evidence>
<comment type="caution">
    <text evidence="8">The sequence shown here is derived from an EMBL/GenBank/DDBJ whole genome shotgun (WGS) entry which is preliminary data.</text>
</comment>
<comment type="function">
    <text evidence="5">Non-catalytic subunit of the queuine tRNA-ribosyltransferase (TGT) that catalyzes the base-exchange of a guanine (G) residue with queuine (Q) at position 34 (anticodon wobble position) in tRNAs with GU(N) anticodons (tRNA-Asp, -Asn, -His and -Tyr), resulting in the hypermodified nucleoside queuosine (7-(((4,5-cis-dihydroxy-2-cyclopenten-1-yl)amino)methyl)-7-deazaguanosine).</text>
</comment>
<evidence type="ECO:0000313" key="8">
    <source>
        <dbReference type="EMBL" id="CAK1544597.1"/>
    </source>
</evidence>
<dbReference type="EMBL" id="CAVLEF010000005">
    <property type="protein sequence ID" value="CAK1544597.1"/>
    <property type="molecule type" value="Genomic_DNA"/>
</dbReference>
<dbReference type="GO" id="GO:0006400">
    <property type="term" value="P:tRNA modification"/>
    <property type="evidence" value="ECO:0007669"/>
    <property type="project" value="InterPro"/>
</dbReference>
<organism evidence="8 9">
    <name type="scientific">Leptosia nina</name>
    <dbReference type="NCBI Taxonomy" id="320188"/>
    <lineage>
        <taxon>Eukaryota</taxon>
        <taxon>Metazoa</taxon>
        <taxon>Ecdysozoa</taxon>
        <taxon>Arthropoda</taxon>
        <taxon>Hexapoda</taxon>
        <taxon>Insecta</taxon>
        <taxon>Pterygota</taxon>
        <taxon>Neoptera</taxon>
        <taxon>Endopterygota</taxon>
        <taxon>Lepidoptera</taxon>
        <taxon>Glossata</taxon>
        <taxon>Ditrysia</taxon>
        <taxon>Papilionoidea</taxon>
        <taxon>Pieridae</taxon>
        <taxon>Pierinae</taxon>
        <taxon>Leptosia</taxon>
    </lineage>
</organism>
<dbReference type="Pfam" id="PF01702">
    <property type="entry name" value="TGT"/>
    <property type="match status" value="1"/>
</dbReference>
<dbReference type="Gene3D" id="3.20.20.105">
    <property type="entry name" value="Queuine tRNA-ribosyltransferase-like"/>
    <property type="match status" value="1"/>
</dbReference>
<dbReference type="Proteomes" id="UP001497472">
    <property type="component" value="Unassembled WGS sequence"/>
</dbReference>
<name>A0AAV1J587_9NEOP</name>
<keyword evidence="2 5" id="KW-0819">tRNA processing</keyword>
<dbReference type="GO" id="GO:0005737">
    <property type="term" value="C:cytoplasm"/>
    <property type="evidence" value="ECO:0007669"/>
    <property type="project" value="UniProtKB-SubCell"/>
</dbReference>
<dbReference type="AlphaFoldDB" id="A0AAV1J587"/>
<keyword evidence="3 5" id="KW-0479">Metal-binding</keyword>
<dbReference type="SUPFAM" id="SSF51713">
    <property type="entry name" value="tRNA-guanine transglycosylase"/>
    <property type="match status" value="1"/>
</dbReference>
<evidence type="ECO:0000256" key="4">
    <source>
        <dbReference type="ARBA" id="ARBA00022833"/>
    </source>
</evidence>
<reference evidence="8 9" key="1">
    <citation type="submission" date="2023-11" db="EMBL/GenBank/DDBJ databases">
        <authorList>
            <person name="Okamura Y."/>
        </authorList>
    </citation>
    <scope>NUCLEOTIDE SEQUENCE [LARGE SCALE GENOMIC DNA]</scope>
</reference>
<dbReference type="NCBIfam" id="TIGR00449">
    <property type="entry name" value="tgt_general"/>
    <property type="match status" value="1"/>
</dbReference>
<dbReference type="InterPro" id="IPR002616">
    <property type="entry name" value="tRNA_ribo_trans-like"/>
</dbReference>
<dbReference type="GO" id="GO:0046872">
    <property type="term" value="F:metal ion binding"/>
    <property type="evidence" value="ECO:0007669"/>
    <property type="project" value="UniProtKB-KW"/>
</dbReference>
<keyword evidence="9" id="KW-1185">Reference proteome</keyword>
<dbReference type="InterPro" id="IPR050852">
    <property type="entry name" value="Queuine_tRNA-ribosyltrfase"/>
</dbReference>
<dbReference type="GO" id="GO:0008479">
    <property type="term" value="F:tRNA-guanosine(34) queuine transglycosylase activity"/>
    <property type="evidence" value="ECO:0007669"/>
    <property type="project" value="UniProtKB-UniRule"/>
</dbReference>
<feature type="binding site" evidence="5">
    <location>
        <position position="355"/>
    </location>
    <ligand>
        <name>Zn(2+)</name>
        <dbReference type="ChEBI" id="CHEBI:29105"/>
    </ligand>
</feature>
<feature type="domain" description="tRNA-guanine(15) transglycosylase-like" evidence="7">
    <location>
        <begin position="11"/>
        <end position="386"/>
    </location>
</feature>
<evidence type="ECO:0000313" key="9">
    <source>
        <dbReference type="Proteomes" id="UP001497472"/>
    </source>
</evidence>
<proteinExistence type="inferred from homology"/>
<dbReference type="HAMAP" id="MF_03043">
    <property type="entry name" value="QTRT2"/>
    <property type="match status" value="1"/>
</dbReference>
<dbReference type="PANTHER" id="PTHR46064:SF1">
    <property type="entry name" value="QUEUINE TRNA-RIBOSYLTRANSFERASE ACCESSORY SUBUNIT 2"/>
    <property type="match status" value="1"/>
</dbReference>
<accession>A0AAV1J587</accession>
<comment type="similarity">
    <text evidence="5">Belongs to the queuine tRNA-ribosyltransferase family. QTRT2 subfamily.</text>
</comment>
<evidence type="ECO:0000256" key="1">
    <source>
        <dbReference type="ARBA" id="ARBA00022490"/>
    </source>
</evidence>
<feature type="binding site" evidence="5">
    <location>
        <position position="329"/>
    </location>
    <ligand>
        <name>Zn(2+)</name>
        <dbReference type="ChEBI" id="CHEBI:29105"/>
    </ligand>
</feature>
<keyword evidence="1 5" id="KW-0963">Cytoplasm</keyword>
<dbReference type="InterPro" id="IPR028592">
    <property type="entry name" value="QTRTD1"/>
</dbReference>
<evidence type="ECO:0000256" key="3">
    <source>
        <dbReference type="ARBA" id="ARBA00022723"/>
    </source>
</evidence>
<feature type="binding site" evidence="5">
    <location>
        <position position="324"/>
    </location>
    <ligand>
        <name>Zn(2+)</name>
        <dbReference type="ChEBI" id="CHEBI:29105"/>
    </ligand>
</feature>
<sequence length="423" mass="47650">MRFTVENSESGRLGCLRDFERSPYTSLETPTSALLAQAGSVVHLTADVLARVFKTPHLLWLPLTSCYQLEAGTKAQGDGIAKFSGLPQHITCATFQNISDNLPTGHFELDKVPLWTKNGKKMITAERYMELMEIFKPDIILAIADGRIALDEGPKRIFKSVERTQKMLDICVEKYKESKALHSSGLVGVIVGAGDLRRLEKSIKYTLKHKENLIGISLNGIGDCSDQILTTPVKRLEDIFRTVAALVPPEMLKILEGCWYPNVIVTAIEHGWDVFDGSLPLKMTNMGYALRLNCDINKPILSVYALDMKLKRYNNTFTPLLKGCECLTCKKHSRAYIHHLLVTKEMLASVLLNIHNLHNFDQLFIKAREHIALKTFHLFKQHIIQQCLMIEPLETSTTNQPVQSQQQQKKFCAKSLNNNTEGS</sequence>
<evidence type="ECO:0000256" key="2">
    <source>
        <dbReference type="ARBA" id="ARBA00022694"/>
    </source>
</evidence>
<comment type="cofactor">
    <cofactor evidence="5">
        <name>Zn(2+)</name>
        <dbReference type="ChEBI" id="CHEBI:29105"/>
    </cofactor>
    <text evidence="5">Binds 1 zinc ion per subunit.</text>
</comment>
<evidence type="ECO:0000256" key="6">
    <source>
        <dbReference type="SAM" id="MobiDB-lite"/>
    </source>
</evidence>
<dbReference type="InterPro" id="IPR036511">
    <property type="entry name" value="TGT-like_sf"/>
</dbReference>
<gene>
    <name evidence="8" type="ORF">LNINA_LOCUS4327</name>
</gene>
<comment type="subunit">
    <text evidence="5">Heterodimer of a catalytic subunit and an accessory subunit.</text>
</comment>
<feature type="binding site" evidence="5">
    <location>
        <position position="326"/>
    </location>
    <ligand>
        <name>Zn(2+)</name>
        <dbReference type="ChEBI" id="CHEBI:29105"/>
    </ligand>
</feature>